<dbReference type="EMBL" id="FXTU01000009">
    <property type="protein sequence ID" value="SMP32829.1"/>
    <property type="molecule type" value="Genomic_DNA"/>
</dbReference>
<gene>
    <name evidence="2" type="ORF">SAMN06265361_10945</name>
</gene>
<evidence type="ECO:0000313" key="3">
    <source>
        <dbReference type="Proteomes" id="UP001157946"/>
    </source>
</evidence>
<keyword evidence="3" id="KW-1185">Reference proteome</keyword>
<dbReference type="SUPFAM" id="SSF52743">
    <property type="entry name" value="Subtilisin-like"/>
    <property type="match status" value="1"/>
</dbReference>
<feature type="domain" description="Peptidase S8/S53" evidence="1">
    <location>
        <begin position="67"/>
        <end position="275"/>
    </location>
</feature>
<name>A0AA45WRR7_9BACL</name>
<keyword evidence="2" id="KW-0645">Protease</keyword>
<dbReference type="Pfam" id="PF00082">
    <property type="entry name" value="Peptidase_S8"/>
    <property type="match status" value="1"/>
</dbReference>
<dbReference type="CDD" id="cd00306">
    <property type="entry name" value="Peptidases_S8_S53"/>
    <property type="match status" value="1"/>
</dbReference>
<accession>A0AA45WRR7</accession>
<dbReference type="InterPro" id="IPR000209">
    <property type="entry name" value="Peptidase_S8/S53_dom"/>
</dbReference>
<dbReference type="Gene3D" id="3.40.50.200">
    <property type="entry name" value="Peptidase S8/S53 domain"/>
    <property type="match status" value="1"/>
</dbReference>
<dbReference type="AlphaFoldDB" id="A0AA45WRR7"/>
<sequence length="473" mass="53111">MIVEPTWKRIGLKEPLEENSGQVIGIIILDYIVPHISLHHLKGRVKQVKVHKDLTITCSDVFEEPLTEKVTRDTEHGLMVLSLLAHQSLEFKGNLYSGLAPSANFIFLPTSKPDRIKAGLEWILDQDWNARILLNLWVPQPFGWMSPTNQDIDVQAMQPALDAGLLVVAAGGNSKALNNLHPNSFFVVGGFNDKGVNEKSRYEQHPSASYGLNGDGYWRPDLLAPYTYLPLPSLTGEGLNYFGGTCGASTVVAGLCAYLMSIMPEFTPNDIRNSLTEVGDVIEDFPAPIVNGDKAIQLLKEGYRNSKPPSTEPLVKVTDENQSILSKNPLERALALTMLIKKEKLTRDEIWRHTNDESPMVKKVAIQGLGDPVDQLEREKYWSKVHKESSECGVREVWAYALLSTTTKEELDKWMSLIEYRTIDIWICINLFLRKFYPDAPEMEISPDPDPKIMTSIVAPVLDWYKHSINSSV</sequence>
<organism evidence="2 3">
    <name type="scientific">Laceyella tengchongensis</name>
    <dbReference type="NCBI Taxonomy" id="574699"/>
    <lineage>
        <taxon>Bacteria</taxon>
        <taxon>Bacillati</taxon>
        <taxon>Bacillota</taxon>
        <taxon>Bacilli</taxon>
        <taxon>Bacillales</taxon>
        <taxon>Thermoactinomycetaceae</taxon>
        <taxon>Laceyella</taxon>
    </lineage>
</organism>
<protein>
    <submittedName>
        <fullName evidence="2">Serine protease AprX</fullName>
    </submittedName>
</protein>
<dbReference type="GO" id="GO:0006508">
    <property type="term" value="P:proteolysis"/>
    <property type="evidence" value="ECO:0007669"/>
    <property type="project" value="UniProtKB-KW"/>
</dbReference>
<dbReference type="Proteomes" id="UP001157946">
    <property type="component" value="Unassembled WGS sequence"/>
</dbReference>
<evidence type="ECO:0000313" key="2">
    <source>
        <dbReference type="EMBL" id="SMP32829.1"/>
    </source>
</evidence>
<dbReference type="GO" id="GO:0004252">
    <property type="term" value="F:serine-type endopeptidase activity"/>
    <property type="evidence" value="ECO:0007669"/>
    <property type="project" value="InterPro"/>
</dbReference>
<dbReference type="RefSeq" id="WP_284724604.1">
    <property type="nucleotide sequence ID" value="NZ_FXTU01000009.1"/>
</dbReference>
<reference evidence="2" key="1">
    <citation type="submission" date="2017-05" db="EMBL/GenBank/DDBJ databases">
        <authorList>
            <person name="Varghese N."/>
            <person name="Submissions S."/>
        </authorList>
    </citation>
    <scope>NUCLEOTIDE SEQUENCE</scope>
    <source>
        <strain evidence="2">DSM 45262</strain>
    </source>
</reference>
<comment type="caution">
    <text evidence="2">The sequence shown here is derived from an EMBL/GenBank/DDBJ whole genome shotgun (WGS) entry which is preliminary data.</text>
</comment>
<evidence type="ECO:0000259" key="1">
    <source>
        <dbReference type="Pfam" id="PF00082"/>
    </source>
</evidence>
<proteinExistence type="predicted"/>
<keyword evidence="2" id="KW-0378">Hydrolase</keyword>
<dbReference type="InterPro" id="IPR036852">
    <property type="entry name" value="Peptidase_S8/S53_dom_sf"/>
</dbReference>